<dbReference type="PANTHER" id="PTHR43080:SF2">
    <property type="entry name" value="CBS DOMAIN-CONTAINING PROTEIN"/>
    <property type="match status" value="1"/>
</dbReference>
<gene>
    <name evidence="4" type="ORF">SAMN05216302_1001203</name>
</gene>
<feature type="domain" description="CBS" evidence="3">
    <location>
        <begin position="23"/>
        <end position="84"/>
    </location>
</feature>
<sequence>MLYNVLKQLKITNGEKMPISEICNRDVIIIQREESAMEAAKLMRRHHVGNVIVIEEQSNVRKPIGIVTDRDLVVEIMATELDPSVITVGDIMVPKLVTVKESAGVFETIQYMRRNAVRRSPIIDDRGGLIGIVALDDLLQLLVEELADLAKLTSREIDKEIQQRP</sequence>
<dbReference type="SUPFAM" id="SSF54631">
    <property type="entry name" value="CBS-domain pair"/>
    <property type="match status" value="1"/>
</dbReference>
<keyword evidence="1 2" id="KW-0129">CBS domain</keyword>
<dbReference type="CDD" id="cd17775">
    <property type="entry name" value="CBS_pair_bact_arch"/>
    <property type="match status" value="1"/>
</dbReference>
<name>A0A1I3XBB0_9PROT</name>
<dbReference type="STRING" id="52441.SAMN05216302_1001203"/>
<reference evidence="5" key="1">
    <citation type="submission" date="2016-10" db="EMBL/GenBank/DDBJ databases">
        <authorList>
            <person name="Varghese N."/>
            <person name="Submissions S."/>
        </authorList>
    </citation>
    <scope>NUCLEOTIDE SEQUENCE [LARGE SCALE GENOMIC DNA]</scope>
    <source>
        <strain evidence="5">Nm69</strain>
    </source>
</reference>
<dbReference type="InterPro" id="IPR046342">
    <property type="entry name" value="CBS_dom_sf"/>
</dbReference>
<evidence type="ECO:0000313" key="4">
    <source>
        <dbReference type="EMBL" id="SFK16697.1"/>
    </source>
</evidence>
<dbReference type="InterPro" id="IPR051257">
    <property type="entry name" value="Diverse_CBS-Domain"/>
</dbReference>
<dbReference type="PROSITE" id="PS51371">
    <property type="entry name" value="CBS"/>
    <property type="match status" value="2"/>
</dbReference>
<proteinExistence type="predicted"/>
<organism evidence="4 5">
    <name type="scientific">Nitrosomonas aestuarii</name>
    <dbReference type="NCBI Taxonomy" id="52441"/>
    <lineage>
        <taxon>Bacteria</taxon>
        <taxon>Pseudomonadati</taxon>
        <taxon>Pseudomonadota</taxon>
        <taxon>Betaproteobacteria</taxon>
        <taxon>Nitrosomonadales</taxon>
        <taxon>Nitrosomonadaceae</taxon>
        <taxon>Nitrosomonas</taxon>
    </lineage>
</organism>
<dbReference type="Pfam" id="PF00571">
    <property type="entry name" value="CBS"/>
    <property type="match status" value="2"/>
</dbReference>
<dbReference type="Proteomes" id="UP000199533">
    <property type="component" value="Unassembled WGS sequence"/>
</dbReference>
<dbReference type="Gene3D" id="3.10.580.10">
    <property type="entry name" value="CBS-domain"/>
    <property type="match status" value="1"/>
</dbReference>
<evidence type="ECO:0000313" key="5">
    <source>
        <dbReference type="Proteomes" id="UP000199533"/>
    </source>
</evidence>
<dbReference type="PANTHER" id="PTHR43080">
    <property type="entry name" value="CBS DOMAIN-CONTAINING PROTEIN CBSX3, MITOCHONDRIAL"/>
    <property type="match status" value="1"/>
</dbReference>
<dbReference type="EMBL" id="FOSP01000001">
    <property type="protein sequence ID" value="SFK16697.1"/>
    <property type="molecule type" value="Genomic_DNA"/>
</dbReference>
<protein>
    <submittedName>
        <fullName evidence="4">CBS domain-containing protein</fullName>
    </submittedName>
</protein>
<dbReference type="AlphaFoldDB" id="A0A1I3XBB0"/>
<dbReference type="SMART" id="SM00116">
    <property type="entry name" value="CBS"/>
    <property type="match status" value="2"/>
</dbReference>
<evidence type="ECO:0000256" key="2">
    <source>
        <dbReference type="PROSITE-ProRule" id="PRU00703"/>
    </source>
</evidence>
<evidence type="ECO:0000256" key="1">
    <source>
        <dbReference type="ARBA" id="ARBA00023122"/>
    </source>
</evidence>
<feature type="domain" description="CBS" evidence="3">
    <location>
        <begin position="92"/>
        <end position="149"/>
    </location>
</feature>
<dbReference type="InterPro" id="IPR000644">
    <property type="entry name" value="CBS_dom"/>
</dbReference>
<evidence type="ECO:0000259" key="3">
    <source>
        <dbReference type="PROSITE" id="PS51371"/>
    </source>
</evidence>
<accession>A0A1I3XBB0</accession>
<keyword evidence="5" id="KW-1185">Reference proteome</keyword>